<proteinExistence type="predicted"/>
<accession>A0A2I6SBZ8</accession>
<protein>
    <submittedName>
        <fullName evidence="1">WSSV272</fullName>
    </submittedName>
</protein>
<evidence type="ECO:0000313" key="1">
    <source>
        <dbReference type="EMBL" id="AUO15079.1"/>
    </source>
</evidence>
<reference evidence="1" key="1">
    <citation type="submission" date="2017-12" db="EMBL/GenBank/DDBJ databases">
        <authorList>
            <person name="Katneni V.K."/>
            <person name="Shekhar M.S."/>
            <person name="Otta S.K."/>
            <person name="Karthic K."/>
            <person name="Jangam A.K."/>
            <person name="Gopikrishna G."/>
            <person name="Vijayan K.K."/>
        </authorList>
    </citation>
    <scope>NUCLEOTIDE SEQUENCE [LARGE SCALE GENOMIC DNA]</scope>
    <source>
        <strain evidence="1">IN_AP4RU</strain>
    </source>
</reference>
<reference evidence="1" key="2">
    <citation type="journal article" date="2018" name="Genome Announc.">
        <title>First Report of a Complete Genome Sequence of White spot syndrome virus from India.</title>
        <authorList>
            <person name="Vinaya Kumar K."/>
            <person name="Shekhar M.S."/>
            <person name="Otta S.K."/>
            <person name="Karthic K."/>
            <person name="Ashok Kumar J."/>
            <person name="Gopikrishna G."/>
            <person name="Vijayan K.K."/>
        </authorList>
    </citation>
    <scope>NUCLEOTIDE SEQUENCE</scope>
    <source>
        <strain evidence="1">IN_AP4RU</strain>
    </source>
</reference>
<dbReference type="Proteomes" id="UP000267352">
    <property type="component" value="Segment"/>
</dbReference>
<name>A0A2I6SBZ8_9VIRU</name>
<organism evidence="1">
    <name type="scientific">White spot syndrome virus</name>
    <dbReference type="NCBI Taxonomy" id="342409"/>
    <lineage>
        <taxon>Viruses</taxon>
        <taxon>Viruses incertae sedis</taxon>
        <taxon>Naldaviricetes</taxon>
        <taxon>Nimaviridae</taxon>
        <taxon>Whispovirus</taxon>
    </lineage>
</organism>
<sequence length="50" mass="5603">MLTLELLPIEKLVLASSYSDSFVYNYKDAVVTAEAPKWCPLTSQLFMSTS</sequence>
<dbReference type="EMBL" id="MG702567">
    <property type="protein sequence ID" value="AUO15079.1"/>
    <property type="molecule type" value="Genomic_DNA"/>
</dbReference>